<keyword evidence="2 4" id="KW-0812">Transmembrane</keyword>
<evidence type="ECO:0000256" key="4">
    <source>
        <dbReference type="SAM" id="Phobius"/>
    </source>
</evidence>
<dbReference type="GO" id="GO:0016020">
    <property type="term" value="C:membrane"/>
    <property type="evidence" value="ECO:0007669"/>
    <property type="project" value="UniProtKB-SubCell"/>
</dbReference>
<evidence type="ECO:0000313" key="6">
    <source>
        <dbReference type="Proteomes" id="UP001206925"/>
    </source>
</evidence>
<proteinExistence type="predicted"/>
<evidence type="ECO:0000256" key="2">
    <source>
        <dbReference type="ARBA" id="ARBA00022692"/>
    </source>
</evidence>
<evidence type="ECO:0000256" key="1">
    <source>
        <dbReference type="ARBA" id="ARBA00004370"/>
    </source>
</evidence>
<dbReference type="SUPFAM" id="SSF103506">
    <property type="entry name" value="Mitochondrial carrier"/>
    <property type="match status" value="1"/>
</dbReference>
<evidence type="ECO:0000313" key="5">
    <source>
        <dbReference type="EMBL" id="KAI7741103.1"/>
    </source>
</evidence>
<feature type="transmembrane region" description="Helical" evidence="4">
    <location>
        <begin position="158"/>
        <end position="183"/>
    </location>
</feature>
<comment type="caution">
    <text evidence="5">The sequence shown here is derived from an EMBL/GenBank/DDBJ whole genome shotgun (WGS) entry which is preliminary data.</text>
</comment>
<evidence type="ECO:0000256" key="3">
    <source>
        <dbReference type="ARBA" id="ARBA00023136"/>
    </source>
</evidence>
<name>A0AAD5GIJ3_AMBAR</name>
<sequence>MHKAAAAMGDMNGALGDWLLLEVGDRLLLNRGANLTTHANWDQIVYKMGDSSTLEKQEMLSCGVLRSIPSSNGLMVMIDSKKVLQLTVTVYDSHPLFFIFVAKSVIDSHPFDSLENLGGMMGSFLAAVRLAVRPNYYSNLRAWCRSSCYRRIANRVDVYIFSTACLHLLFCCPLNWPLAMMLANTTWKSIVMTCCATERLPVKRLSLLTVLIASCYGLLISRSAPEPLCFANCSFTGVVLFFRYVSILFVALVSCIYCNLYSEAPITVPISTVSKSQQEHLGPHFYQASCPELRVCTALGNRCNRLARSFSQPSHCVWSALSVLGVIAATFVCPLDVIKTRFQVHDLPQLNGGTVR</sequence>
<comment type="subcellular location">
    <subcellularLocation>
        <location evidence="1">Membrane</location>
    </subcellularLocation>
</comment>
<keyword evidence="6" id="KW-1185">Reference proteome</keyword>
<reference evidence="5" key="1">
    <citation type="submission" date="2022-06" db="EMBL/GenBank/DDBJ databases">
        <title>Uncovering the hologenomic basis of an extraordinary plant invasion.</title>
        <authorList>
            <person name="Bieker V.C."/>
            <person name="Martin M.D."/>
            <person name="Gilbert T."/>
            <person name="Hodgins K."/>
            <person name="Battlay P."/>
            <person name="Petersen B."/>
            <person name="Wilson J."/>
        </authorList>
    </citation>
    <scope>NUCLEOTIDE SEQUENCE</scope>
    <source>
        <strain evidence="5">AA19_3_7</strain>
        <tissue evidence="5">Leaf</tissue>
    </source>
</reference>
<dbReference type="Proteomes" id="UP001206925">
    <property type="component" value="Unassembled WGS sequence"/>
</dbReference>
<dbReference type="InterPro" id="IPR023395">
    <property type="entry name" value="MCP_dom_sf"/>
</dbReference>
<protein>
    <submittedName>
        <fullName evidence="5">Uncharacterized protein</fullName>
    </submittedName>
</protein>
<dbReference type="AlphaFoldDB" id="A0AAD5GIJ3"/>
<keyword evidence="3 4" id="KW-0472">Membrane</keyword>
<gene>
    <name evidence="5" type="ORF">M8C21_014286</name>
</gene>
<accession>A0AAD5GIJ3</accession>
<feature type="transmembrane region" description="Helical" evidence="4">
    <location>
        <begin position="241"/>
        <end position="260"/>
    </location>
</feature>
<feature type="non-terminal residue" evidence="5">
    <location>
        <position position="1"/>
    </location>
</feature>
<dbReference type="EMBL" id="JAMZMK010008273">
    <property type="protein sequence ID" value="KAI7741103.1"/>
    <property type="molecule type" value="Genomic_DNA"/>
</dbReference>
<organism evidence="5 6">
    <name type="scientific">Ambrosia artemisiifolia</name>
    <name type="common">Common ragweed</name>
    <dbReference type="NCBI Taxonomy" id="4212"/>
    <lineage>
        <taxon>Eukaryota</taxon>
        <taxon>Viridiplantae</taxon>
        <taxon>Streptophyta</taxon>
        <taxon>Embryophyta</taxon>
        <taxon>Tracheophyta</taxon>
        <taxon>Spermatophyta</taxon>
        <taxon>Magnoliopsida</taxon>
        <taxon>eudicotyledons</taxon>
        <taxon>Gunneridae</taxon>
        <taxon>Pentapetalae</taxon>
        <taxon>asterids</taxon>
        <taxon>campanulids</taxon>
        <taxon>Asterales</taxon>
        <taxon>Asteraceae</taxon>
        <taxon>Asteroideae</taxon>
        <taxon>Heliantheae alliance</taxon>
        <taxon>Heliantheae</taxon>
        <taxon>Ambrosia</taxon>
    </lineage>
</organism>
<keyword evidence="4" id="KW-1133">Transmembrane helix</keyword>